<dbReference type="InterPro" id="IPR017939">
    <property type="entry name" value="G-Glutamylcylcotransferase"/>
</dbReference>
<dbReference type="Gene3D" id="3.10.490.10">
    <property type="entry name" value="Gamma-glutamyl cyclotransferase-like"/>
    <property type="match status" value="1"/>
</dbReference>
<evidence type="ECO:0000256" key="2">
    <source>
        <dbReference type="ARBA" id="ARBA00023239"/>
    </source>
</evidence>
<proteinExistence type="predicted"/>
<feature type="region of interest" description="Disordered" evidence="5">
    <location>
        <begin position="1"/>
        <end position="36"/>
    </location>
</feature>
<dbReference type="Proteomes" id="UP000076580">
    <property type="component" value="Chromosome 01"/>
</dbReference>
<feature type="binding site" evidence="4">
    <location>
        <begin position="65"/>
        <end position="70"/>
    </location>
    <ligand>
        <name>substrate</name>
    </ligand>
</feature>
<name>A0A151GPL0_DRECN</name>
<dbReference type="AlphaFoldDB" id="A0A151GPL0"/>
<dbReference type="PANTHER" id="PTHR12935">
    <property type="entry name" value="GAMMA-GLUTAMYLCYCLOTRANSFERASE"/>
    <property type="match status" value="1"/>
</dbReference>
<dbReference type="GO" id="GO:0003839">
    <property type="term" value="F:gamma-glutamylcyclotransferase activity"/>
    <property type="evidence" value="ECO:0007669"/>
    <property type="project" value="UniProtKB-EC"/>
</dbReference>
<feature type="active site" description="Proton acceptor" evidence="3">
    <location>
        <position position="166"/>
    </location>
</feature>
<feature type="region of interest" description="Disordered" evidence="5">
    <location>
        <begin position="340"/>
        <end position="366"/>
    </location>
</feature>
<gene>
    <name evidence="6" type="ORF">DCS_00174</name>
</gene>
<dbReference type="RefSeq" id="XP_040658399.1">
    <property type="nucleotide sequence ID" value="XM_040797516.1"/>
</dbReference>
<comment type="caution">
    <text evidence="6">The sequence shown here is derived from an EMBL/GenBank/DDBJ whole genome shotgun (WGS) entry which is preliminary data.</text>
</comment>
<evidence type="ECO:0000256" key="5">
    <source>
        <dbReference type="SAM" id="MobiDB-lite"/>
    </source>
</evidence>
<evidence type="ECO:0000256" key="1">
    <source>
        <dbReference type="ARBA" id="ARBA00012346"/>
    </source>
</evidence>
<keyword evidence="7" id="KW-1185">Reference proteome</keyword>
<dbReference type="EC" id="4.3.2.9" evidence="1"/>
<evidence type="ECO:0000313" key="6">
    <source>
        <dbReference type="EMBL" id="KYK59047.1"/>
    </source>
</evidence>
<evidence type="ECO:0000256" key="3">
    <source>
        <dbReference type="PIRSR" id="PIRSR617939-1"/>
    </source>
</evidence>
<accession>A0A151GPL0</accession>
<feature type="region of interest" description="Disordered" evidence="5">
    <location>
        <begin position="118"/>
        <end position="138"/>
    </location>
</feature>
<keyword evidence="2" id="KW-0456">Lyase</keyword>
<protein>
    <recommendedName>
        <fullName evidence="1">gamma-glutamylcyclotransferase</fullName>
        <ecNumber evidence="1">4.3.2.9</ecNumber>
    </recommendedName>
</protein>
<feature type="compositionally biased region" description="Low complexity" evidence="5">
    <location>
        <begin position="129"/>
        <end position="138"/>
    </location>
</feature>
<organism evidence="6 7">
    <name type="scientific">Drechmeria coniospora</name>
    <name type="common">Nematophagous fungus</name>
    <name type="synonym">Meria coniospora</name>
    <dbReference type="NCBI Taxonomy" id="98403"/>
    <lineage>
        <taxon>Eukaryota</taxon>
        <taxon>Fungi</taxon>
        <taxon>Dikarya</taxon>
        <taxon>Ascomycota</taxon>
        <taxon>Pezizomycotina</taxon>
        <taxon>Sordariomycetes</taxon>
        <taxon>Hypocreomycetidae</taxon>
        <taxon>Hypocreales</taxon>
        <taxon>Ophiocordycipitaceae</taxon>
        <taxon>Drechmeria</taxon>
    </lineage>
</organism>
<dbReference type="InParanoid" id="A0A151GPL0"/>
<evidence type="ECO:0000256" key="4">
    <source>
        <dbReference type="PIRSR" id="PIRSR617939-2"/>
    </source>
</evidence>
<reference evidence="6 7" key="1">
    <citation type="journal article" date="2016" name="Sci. Rep.">
        <title>Insights into Adaptations to a Near-Obligate Nematode Endoparasitic Lifestyle from the Finished Genome of Drechmeria coniospora.</title>
        <authorList>
            <person name="Zhang L."/>
            <person name="Zhou Z."/>
            <person name="Guo Q."/>
            <person name="Fokkens L."/>
            <person name="Miskei M."/>
            <person name="Pocsi I."/>
            <person name="Zhang W."/>
            <person name="Chen M."/>
            <person name="Wang L."/>
            <person name="Sun Y."/>
            <person name="Donzelli B.G."/>
            <person name="Gibson D.M."/>
            <person name="Nelson D.R."/>
            <person name="Luo J.G."/>
            <person name="Rep M."/>
            <person name="Liu H."/>
            <person name="Yang S."/>
            <person name="Wang J."/>
            <person name="Krasnoff S.B."/>
            <person name="Xu Y."/>
            <person name="Molnar I."/>
            <person name="Lin M."/>
        </authorList>
    </citation>
    <scope>NUCLEOTIDE SEQUENCE [LARGE SCALE GENOMIC DNA]</scope>
    <source>
        <strain evidence="6 7">ARSEF 6962</strain>
    </source>
</reference>
<evidence type="ECO:0000313" key="7">
    <source>
        <dbReference type="Proteomes" id="UP000076580"/>
    </source>
</evidence>
<sequence length="366" mass="40285">MPPSTSDDGPSVAALDKTDLSNRHPRRGSYPPISSIPYTSVQRLTQAAEDAAPVGDADASDTVLYLAYGSNLSAETFLGMRKIRPLSQMNVSVPILQLTFDLPGVPYREPCFANVGFRDGPESERRGRPTAPAADPTRAGYEWDGHLMGVVYEVTQKDWRTIMRTEGAGSSYKEVAVPCIPLRSTLVGDAARPNRPPSFLARTLYASYVPDGGDDDAGRCRWWHRLTRGRQRPNPGYAQPSARYLKLLKDGAREHGLPDVYQQYLASLQPYTATHRRQKAGQLLFLTTWAPLLVFFLTMTNVLADETGKLPTWLASCVTGSFNLMWLSYDAVFKPIFGDGERTTAGPPRSDKERVPLLSNGHGPGP</sequence>
<dbReference type="EMBL" id="LAYC01000001">
    <property type="protein sequence ID" value="KYK59047.1"/>
    <property type="molecule type" value="Genomic_DNA"/>
</dbReference>
<dbReference type="PANTHER" id="PTHR12935:SF0">
    <property type="entry name" value="GAMMA-GLUTAMYLCYCLOTRANSFERASE"/>
    <property type="match status" value="1"/>
</dbReference>
<feature type="binding site" evidence="4">
    <location>
        <position position="244"/>
    </location>
    <ligand>
        <name>substrate</name>
    </ligand>
</feature>
<dbReference type="STRING" id="98403.A0A151GPL0"/>
<dbReference type="GeneID" id="63712817"/>